<evidence type="ECO:0000313" key="2">
    <source>
        <dbReference type="Proteomes" id="UP000828390"/>
    </source>
</evidence>
<organism evidence="1 2">
    <name type="scientific">Dreissena polymorpha</name>
    <name type="common">Zebra mussel</name>
    <name type="synonym">Mytilus polymorpha</name>
    <dbReference type="NCBI Taxonomy" id="45954"/>
    <lineage>
        <taxon>Eukaryota</taxon>
        <taxon>Metazoa</taxon>
        <taxon>Spiralia</taxon>
        <taxon>Lophotrochozoa</taxon>
        <taxon>Mollusca</taxon>
        <taxon>Bivalvia</taxon>
        <taxon>Autobranchia</taxon>
        <taxon>Heteroconchia</taxon>
        <taxon>Euheterodonta</taxon>
        <taxon>Imparidentia</taxon>
        <taxon>Neoheterodontei</taxon>
        <taxon>Myida</taxon>
        <taxon>Dreissenoidea</taxon>
        <taxon>Dreissenidae</taxon>
        <taxon>Dreissena</taxon>
    </lineage>
</organism>
<dbReference type="EMBL" id="JAIWYP010000003">
    <property type="protein sequence ID" value="KAH3854410.1"/>
    <property type="molecule type" value="Genomic_DNA"/>
</dbReference>
<gene>
    <name evidence="1" type="ORF">DPMN_096952</name>
</gene>
<proteinExistence type="predicted"/>
<keyword evidence="2" id="KW-1185">Reference proteome</keyword>
<protein>
    <submittedName>
        <fullName evidence="1">Uncharacterized protein</fullName>
    </submittedName>
</protein>
<comment type="caution">
    <text evidence="1">The sequence shown here is derived from an EMBL/GenBank/DDBJ whole genome shotgun (WGS) entry which is preliminary data.</text>
</comment>
<dbReference type="AlphaFoldDB" id="A0A9D4LAC5"/>
<evidence type="ECO:0000313" key="1">
    <source>
        <dbReference type="EMBL" id="KAH3854410.1"/>
    </source>
</evidence>
<dbReference type="Proteomes" id="UP000828390">
    <property type="component" value="Unassembled WGS sequence"/>
</dbReference>
<reference evidence="1" key="1">
    <citation type="journal article" date="2019" name="bioRxiv">
        <title>The Genome of the Zebra Mussel, Dreissena polymorpha: A Resource for Invasive Species Research.</title>
        <authorList>
            <person name="McCartney M.A."/>
            <person name="Auch B."/>
            <person name="Kono T."/>
            <person name="Mallez S."/>
            <person name="Zhang Y."/>
            <person name="Obille A."/>
            <person name="Becker A."/>
            <person name="Abrahante J.E."/>
            <person name="Garbe J."/>
            <person name="Badalamenti J.P."/>
            <person name="Herman A."/>
            <person name="Mangelson H."/>
            <person name="Liachko I."/>
            <person name="Sullivan S."/>
            <person name="Sone E.D."/>
            <person name="Koren S."/>
            <person name="Silverstein K.A.T."/>
            <person name="Beckman K.B."/>
            <person name="Gohl D.M."/>
        </authorList>
    </citation>
    <scope>NUCLEOTIDE SEQUENCE</scope>
    <source>
        <strain evidence="1">Duluth1</strain>
        <tissue evidence="1">Whole animal</tissue>
    </source>
</reference>
<reference evidence="1" key="2">
    <citation type="submission" date="2020-11" db="EMBL/GenBank/DDBJ databases">
        <authorList>
            <person name="McCartney M.A."/>
            <person name="Auch B."/>
            <person name="Kono T."/>
            <person name="Mallez S."/>
            <person name="Becker A."/>
            <person name="Gohl D.M."/>
            <person name="Silverstein K.A.T."/>
            <person name="Koren S."/>
            <person name="Bechman K.B."/>
            <person name="Herman A."/>
            <person name="Abrahante J.E."/>
            <person name="Garbe J."/>
        </authorList>
    </citation>
    <scope>NUCLEOTIDE SEQUENCE</scope>
    <source>
        <strain evidence="1">Duluth1</strain>
        <tissue evidence="1">Whole animal</tissue>
    </source>
</reference>
<name>A0A9D4LAC5_DREPO</name>
<accession>A0A9D4LAC5</accession>
<sequence>MHHCFHGTRGRSNLPLYTALIDKEVRTPLMATEIEVTFLDTLILYTGEATLLSGHELKTTNM</sequence>